<evidence type="ECO:0000256" key="12">
    <source>
        <dbReference type="ARBA" id="ARBA00031951"/>
    </source>
</evidence>
<keyword evidence="9 15" id="KW-0378">Hydrolase</keyword>
<comment type="subunit">
    <text evidence="4">Homodimer.</text>
</comment>
<dbReference type="InterPro" id="IPR015251">
    <property type="entry name" value="PepX_N_dom"/>
</dbReference>
<dbReference type="GO" id="GO:0008239">
    <property type="term" value="F:dipeptidyl-peptidase activity"/>
    <property type="evidence" value="ECO:0007669"/>
    <property type="project" value="UniProtKB-EC"/>
</dbReference>
<evidence type="ECO:0000256" key="5">
    <source>
        <dbReference type="ARBA" id="ARBA00012463"/>
    </source>
</evidence>
<accession>A0AAE6IKU6</accession>
<dbReference type="GO" id="GO:0006508">
    <property type="term" value="P:proteolysis"/>
    <property type="evidence" value="ECO:0007669"/>
    <property type="project" value="UniProtKB-KW"/>
</dbReference>
<keyword evidence="10" id="KW-0720">Serine protease</keyword>
<dbReference type="SUPFAM" id="SSF49785">
    <property type="entry name" value="Galactose-binding domain-like"/>
    <property type="match status" value="1"/>
</dbReference>
<comment type="catalytic activity">
    <reaction evidence="1">
        <text>Hydrolyzes Xaa-Pro-|- bonds to release unblocked, N-terminal dipeptides from substrates including Ala-Pro-|-p-nitroanilide and (sequentially) Tyr-Pro-|-Phe-Pro-|-Gly-Pro-|-Ile.</text>
        <dbReference type="EC" id="3.4.14.11"/>
    </reaction>
</comment>
<protein>
    <recommendedName>
        <fullName evidence="6">Xaa-Pro dipeptidyl-peptidase</fullName>
        <ecNumber evidence="5">3.4.14.11</ecNumber>
    </recommendedName>
    <alternativeName>
        <fullName evidence="12">X-Pro dipeptidyl-peptidase</fullName>
    </alternativeName>
    <alternativeName>
        <fullName evidence="11">X-prolyl-dipeptidyl aminopeptidase</fullName>
    </alternativeName>
</protein>
<dbReference type="EMBL" id="CP042374">
    <property type="protein sequence ID" value="QEA33884.1"/>
    <property type="molecule type" value="Genomic_DNA"/>
</dbReference>
<dbReference type="InterPro" id="IPR013736">
    <property type="entry name" value="Xaa-Pro_dipept_C"/>
</dbReference>
<evidence type="ECO:0000313" key="15">
    <source>
        <dbReference type="EMBL" id="QEA33884.1"/>
    </source>
</evidence>
<name>A0AAE6IKU6_LEUCA</name>
<dbReference type="InterPro" id="IPR008252">
    <property type="entry name" value="Pept_S15_Xpro"/>
</dbReference>
<dbReference type="Gene3D" id="1.10.246.70">
    <property type="match status" value="1"/>
</dbReference>
<dbReference type="SUPFAM" id="SSF53474">
    <property type="entry name" value="alpha/beta-Hydrolases"/>
    <property type="match status" value="1"/>
</dbReference>
<keyword evidence="7" id="KW-0031">Aminopeptidase</keyword>
<evidence type="ECO:0000313" key="16">
    <source>
        <dbReference type="Proteomes" id="UP000321332"/>
    </source>
</evidence>
<dbReference type="EC" id="3.4.14.11" evidence="5"/>
<dbReference type="Pfam" id="PF02129">
    <property type="entry name" value="Peptidase_S15"/>
    <property type="match status" value="1"/>
</dbReference>
<gene>
    <name evidence="15" type="ORF">FGL89_07000</name>
</gene>
<sequence length="786" mass="89479">MTKIQQYAQLNVDKATEISELKTIGFYHDNWSDQNIFEKLIRRALVTYHGVAAENEWLREHLATSETDVLTFFEQEGILDRHIFYTIAAQLLGFEAELAVNNYDGKKLFEKIGLETVAVSDIYHAWYVLLNTHTKNGLLWIDDLSSHGYFEANNQRLLFNGKSMVTYDTKYLIQETVWVETTVDSDGDGRLDLIQVDIQRPNATEKLPVLFTASPYYQGMMVQENDAKIHSVNQPLTHKAVSHVTGDVANNNEELTSDIKPRVVSGQSTKATKTFVDLAGKAWDLNNYFLSRGYAVAYASGVGTRHSDGMQDTGSPMQVESMKNVVEWLAGDRVAFTDRTSQIAIKANWSNHKIAMTGRSYLGTLATAVATTGVKGLQTIISEAAISDWYQYYRDNGLVIAPGGFPGEDMDVLAELVFSRMKDPADWLRNKKQWQLFQENTTQLQDRQTGNYNAYWDSRNYLNHTNQINIDIVSVHGLNDWNVKPRQVYRLWQALRDNGHHNKLILHQGQHININDNASLDFADQMNLWFTEKLLGVDVGATNILPTVTWQDNTQVQTWHKLTDWGDNSHEKTYHFTANQLVSEPTKGILSFTDGLPEGLFKQYTKNFNQWREQTLKQAPALANTQLHFKCETLSQSQFIDGETILNLRVKSSQNVGLISVMLVDYGLDNYLKPNLTRQNVAIDRGMNFAKTPLQEFESQKGQYKMISIGHINLQNRHSAWQNDDLLADEYVSVKLTLQPTMYRLRASHQLGVIIYATDFEMTIRGNQAITYTIDLAHSSLMLPIK</sequence>
<dbReference type="InterPro" id="IPR029058">
    <property type="entry name" value="AB_hydrolase_fold"/>
</dbReference>
<proteinExistence type="inferred from homology"/>
<dbReference type="AlphaFoldDB" id="A0AAE6IKU6"/>
<dbReference type="Gene3D" id="2.60.120.260">
    <property type="entry name" value="Galactose-binding domain-like"/>
    <property type="match status" value="1"/>
</dbReference>
<dbReference type="SUPFAM" id="SSF81761">
    <property type="entry name" value="X-Prolyl dipeptidyl aminopeptidase PepX, N-terminal domain"/>
    <property type="match status" value="1"/>
</dbReference>
<evidence type="ECO:0000256" key="7">
    <source>
        <dbReference type="ARBA" id="ARBA00022438"/>
    </source>
</evidence>
<dbReference type="InterPro" id="IPR036313">
    <property type="entry name" value="PepX_N_dom_sf"/>
</dbReference>
<dbReference type="Proteomes" id="UP000321332">
    <property type="component" value="Chromosome"/>
</dbReference>
<evidence type="ECO:0000256" key="4">
    <source>
        <dbReference type="ARBA" id="ARBA00011738"/>
    </source>
</evidence>
<dbReference type="Pfam" id="PF09168">
    <property type="entry name" value="PepX_N"/>
    <property type="match status" value="1"/>
</dbReference>
<dbReference type="NCBIfam" id="NF003781">
    <property type="entry name" value="PRK05371.1-2"/>
    <property type="match status" value="1"/>
</dbReference>
<evidence type="ECO:0000259" key="14">
    <source>
        <dbReference type="SMART" id="SM00940"/>
    </source>
</evidence>
<evidence type="ECO:0000256" key="3">
    <source>
        <dbReference type="ARBA" id="ARBA00010819"/>
    </source>
</evidence>
<dbReference type="RefSeq" id="WP_014974683.1">
    <property type="nucleotide sequence ID" value="NZ_CP042374.1"/>
</dbReference>
<evidence type="ECO:0000256" key="2">
    <source>
        <dbReference type="ARBA" id="ARBA00003997"/>
    </source>
</evidence>
<dbReference type="GeneID" id="61187494"/>
<feature type="domain" description="Xaa-Pro dipeptidyl-peptidase C-terminal" evidence="13">
    <location>
        <begin position="527"/>
        <end position="782"/>
    </location>
</feature>
<dbReference type="GO" id="GO:0008236">
    <property type="term" value="F:serine-type peptidase activity"/>
    <property type="evidence" value="ECO:0007669"/>
    <property type="project" value="UniProtKB-KW"/>
</dbReference>
<dbReference type="SMART" id="SM00940">
    <property type="entry name" value="PepX_N"/>
    <property type="match status" value="1"/>
</dbReference>
<comment type="similarity">
    <text evidence="3">Belongs to the peptidase S15 family.</text>
</comment>
<dbReference type="PRINTS" id="PR00923">
    <property type="entry name" value="LACTOPTASE"/>
</dbReference>
<dbReference type="Gene3D" id="3.40.50.1820">
    <property type="entry name" value="alpha/beta hydrolase"/>
    <property type="match status" value="1"/>
</dbReference>
<feature type="domain" description="X-Prolyl dipeptidyl aminopeptidase PepX N-terminal" evidence="14">
    <location>
        <begin position="1"/>
        <end position="149"/>
    </location>
</feature>
<dbReference type="SMART" id="SM00939">
    <property type="entry name" value="PepX_C"/>
    <property type="match status" value="1"/>
</dbReference>
<dbReference type="Pfam" id="PF08530">
    <property type="entry name" value="PepX_C"/>
    <property type="match status" value="1"/>
</dbReference>
<evidence type="ECO:0000256" key="8">
    <source>
        <dbReference type="ARBA" id="ARBA00022670"/>
    </source>
</evidence>
<dbReference type="GO" id="GO:0004177">
    <property type="term" value="F:aminopeptidase activity"/>
    <property type="evidence" value="ECO:0007669"/>
    <property type="project" value="UniProtKB-KW"/>
</dbReference>
<evidence type="ECO:0000256" key="1">
    <source>
        <dbReference type="ARBA" id="ARBA00000123"/>
    </source>
</evidence>
<dbReference type="OMA" id="NDWNVKP"/>
<keyword evidence="8" id="KW-0645">Protease</keyword>
<dbReference type="InterPro" id="IPR008979">
    <property type="entry name" value="Galactose-bd-like_sf"/>
</dbReference>
<organism evidence="15 16">
    <name type="scientific">Leuconostoc carnosum</name>
    <dbReference type="NCBI Taxonomy" id="1252"/>
    <lineage>
        <taxon>Bacteria</taxon>
        <taxon>Bacillati</taxon>
        <taxon>Bacillota</taxon>
        <taxon>Bacilli</taxon>
        <taxon>Lactobacillales</taxon>
        <taxon>Lactobacillaceae</taxon>
        <taxon>Leuconostoc</taxon>
    </lineage>
</organism>
<reference evidence="15 16" key="1">
    <citation type="submission" date="2019-06" db="EMBL/GenBank/DDBJ databases">
        <title>Genome analyses of bacteria isolated from kimchi.</title>
        <authorList>
            <person name="Lee S."/>
            <person name="Ahn S."/>
            <person name="Roh S."/>
        </authorList>
    </citation>
    <scope>NUCLEOTIDE SEQUENCE [LARGE SCALE GENOMIC DNA]</scope>
    <source>
        <strain evidence="15 16">CBA3620</strain>
    </source>
</reference>
<evidence type="ECO:0000256" key="10">
    <source>
        <dbReference type="ARBA" id="ARBA00022825"/>
    </source>
</evidence>
<evidence type="ECO:0000256" key="11">
    <source>
        <dbReference type="ARBA" id="ARBA00030045"/>
    </source>
</evidence>
<dbReference type="InterPro" id="IPR000383">
    <property type="entry name" value="Xaa-Pro-like_dom"/>
</dbReference>
<evidence type="ECO:0000256" key="6">
    <source>
        <dbReference type="ARBA" id="ARBA00014682"/>
    </source>
</evidence>
<evidence type="ECO:0000256" key="9">
    <source>
        <dbReference type="ARBA" id="ARBA00022801"/>
    </source>
</evidence>
<comment type="function">
    <text evidence="2">Removes N-terminal dipeptides sequentially from polypeptides having unsubstituted N-termini provided that the penultimate residue is proline.</text>
</comment>
<evidence type="ECO:0000259" key="13">
    <source>
        <dbReference type="SMART" id="SM00939"/>
    </source>
</evidence>